<comment type="caution">
    <text evidence="3">The sequence shown here is derived from an EMBL/GenBank/DDBJ whole genome shotgun (WGS) entry which is preliminary data.</text>
</comment>
<dbReference type="OrthoDB" id="3513892at2759"/>
<accession>A0A3D8SDC4</accession>
<reference evidence="3 4" key="1">
    <citation type="journal article" date="2018" name="IMA Fungus">
        <title>IMA Genome-F 9: Draft genome sequence of Annulohypoxylon stygium, Aspergillus mulundensis, Berkeleyomyces basicola (syn. Thielaviopsis basicola), Ceratocystis smalleyi, two Cercospora beticola strains, Coleophoma cylindrospora, Fusarium fracticaudum, Phialophora cf. hyalina, and Morchella septimelata.</title>
        <authorList>
            <person name="Wingfield B.D."/>
            <person name="Bills G.F."/>
            <person name="Dong Y."/>
            <person name="Huang W."/>
            <person name="Nel W.J."/>
            <person name="Swalarsk-Parry B.S."/>
            <person name="Vaghefi N."/>
            <person name="Wilken P.M."/>
            <person name="An Z."/>
            <person name="de Beer Z.W."/>
            <person name="De Vos L."/>
            <person name="Chen L."/>
            <person name="Duong T.A."/>
            <person name="Gao Y."/>
            <person name="Hammerbacher A."/>
            <person name="Kikkert J.R."/>
            <person name="Li Y."/>
            <person name="Li H."/>
            <person name="Li K."/>
            <person name="Li Q."/>
            <person name="Liu X."/>
            <person name="Ma X."/>
            <person name="Naidoo K."/>
            <person name="Pethybridge S.J."/>
            <person name="Sun J."/>
            <person name="Steenkamp E.T."/>
            <person name="van der Nest M.A."/>
            <person name="van Wyk S."/>
            <person name="Wingfield M.J."/>
            <person name="Xiong C."/>
            <person name="Yue Q."/>
            <person name="Zhang X."/>
        </authorList>
    </citation>
    <scope>NUCLEOTIDE SEQUENCE [LARGE SCALE GENOMIC DNA]</scope>
    <source>
        <strain evidence="3 4">BP6252</strain>
    </source>
</reference>
<proteinExistence type="predicted"/>
<evidence type="ECO:0000259" key="2">
    <source>
        <dbReference type="Pfam" id="PF20150"/>
    </source>
</evidence>
<feature type="compositionally biased region" description="Basic and acidic residues" evidence="1">
    <location>
        <begin position="1"/>
        <end position="10"/>
    </location>
</feature>
<dbReference type="AlphaFoldDB" id="A0A3D8SDC4"/>
<dbReference type="EMBL" id="PDLM01000002">
    <property type="protein sequence ID" value="RDW84335.1"/>
    <property type="molecule type" value="Genomic_DNA"/>
</dbReference>
<organism evidence="3 4">
    <name type="scientific">Coleophoma cylindrospora</name>
    <dbReference type="NCBI Taxonomy" id="1849047"/>
    <lineage>
        <taxon>Eukaryota</taxon>
        <taxon>Fungi</taxon>
        <taxon>Dikarya</taxon>
        <taxon>Ascomycota</taxon>
        <taxon>Pezizomycotina</taxon>
        <taxon>Leotiomycetes</taxon>
        <taxon>Helotiales</taxon>
        <taxon>Dermateaceae</taxon>
        <taxon>Coleophoma</taxon>
    </lineage>
</organism>
<feature type="domain" description="2EXR" evidence="2">
    <location>
        <begin position="41"/>
        <end position="117"/>
    </location>
</feature>
<name>A0A3D8SDC4_9HELO</name>
<dbReference type="Proteomes" id="UP000256645">
    <property type="component" value="Unassembled WGS sequence"/>
</dbReference>
<keyword evidence="4" id="KW-1185">Reference proteome</keyword>
<dbReference type="PANTHER" id="PTHR35910:SF6">
    <property type="entry name" value="2EXR DOMAIN-CONTAINING PROTEIN"/>
    <property type="match status" value="1"/>
</dbReference>
<evidence type="ECO:0000256" key="1">
    <source>
        <dbReference type="SAM" id="MobiDB-lite"/>
    </source>
</evidence>
<evidence type="ECO:0000313" key="3">
    <source>
        <dbReference type="EMBL" id="RDW84335.1"/>
    </source>
</evidence>
<protein>
    <recommendedName>
        <fullName evidence="2">2EXR domain-containing protein</fullName>
    </recommendedName>
</protein>
<gene>
    <name evidence="3" type="ORF">BP6252_01925</name>
</gene>
<dbReference type="PANTHER" id="PTHR35910">
    <property type="entry name" value="2EXR DOMAIN-CONTAINING PROTEIN"/>
    <property type="match status" value="1"/>
</dbReference>
<feature type="region of interest" description="Disordered" evidence="1">
    <location>
        <begin position="1"/>
        <end position="38"/>
    </location>
</feature>
<evidence type="ECO:0000313" key="4">
    <source>
        <dbReference type="Proteomes" id="UP000256645"/>
    </source>
</evidence>
<sequence>MKLRCGKESGDVATAPSADRRRKRSLKGDDQPNLQSAPETFHGFAKLPAELRTQIWQLSIQPRMLYYHRGNRRYKIPLPAILHACHESREIGKSKYQQVKWFSDDHEQSYFNFEADAFLIHNVSDISDLMALGNGTAFNQIQQMSIAVTLWAAHSCVMCRRDFGARYVEHLDDIRDMASLKTITVFTSSNDIRTGLSTCTMKEVESLGITSPISCWAFDDWHSGNLPMTESYVSDWQTWDEKRRKKHPGWKKVTLKFGELQQ</sequence>
<dbReference type="InterPro" id="IPR045518">
    <property type="entry name" value="2EXR"/>
</dbReference>
<dbReference type="Pfam" id="PF20150">
    <property type="entry name" value="2EXR"/>
    <property type="match status" value="1"/>
</dbReference>